<evidence type="ECO:0000313" key="2">
    <source>
        <dbReference type="EMBL" id="OCB91005.1"/>
    </source>
</evidence>
<feature type="transmembrane region" description="Helical" evidence="1">
    <location>
        <begin position="112"/>
        <end position="129"/>
    </location>
</feature>
<accession>A0A9Q5N8U8</accession>
<protein>
    <submittedName>
        <fullName evidence="2">Uncharacterized protein</fullName>
    </submittedName>
</protein>
<feature type="transmembrane region" description="Helical" evidence="1">
    <location>
        <begin position="73"/>
        <end position="92"/>
    </location>
</feature>
<feature type="transmembrane region" description="Helical" evidence="1">
    <location>
        <begin position="45"/>
        <end position="66"/>
    </location>
</feature>
<comment type="caution">
    <text evidence="2">The sequence shown here is derived from an EMBL/GenBank/DDBJ whole genome shotgun (WGS) entry which is preliminary data.</text>
</comment>
<keyword evidence="1" id="KW-0472">Membrane</keyword>
<keyword evidence="1" id="KW-0812">Transmembrane</keyword>
<keyword evidence="1" id="KW-1133">Transmembrane helix</keyword>
<evidence type="ECO:0000256" key="1">
    <source>
        <dbReference type="SAM" id="Phobius"/>
    </source>
</evidence>
<sequence length="257" mass="29009">MSPPTLAFVFRRAFPSYLHLRHLLPPLTQTFASHTYRSLFSCLDFIRFTRLVSLALAFFFGCRCCLSIGFGFWLWVVLSYLSALFFLFSRYFTFLSSPGDPEAPTRPPSTTFLLLTITQFLSPAFLPPWSTRAHTRTRFSQFLTSTAIAGLKNSKNLTSGVSWPATNATNERSTPSYPDRPISIPSVPALASKIKHPLFRRFSGATPRLVDGIWAHGVWMGVLREIRDSICSSPVRVEGRTHAYGRLLRPLPIELTE</sequence>
<name>A0A9Q5N8U8_SANBA</name>
<gene>
    <name evidence="2" type="ORF">A7U60_g1752</name>
</gene>
<dbReference type="EMBL" id="LNZH02000109">
    <property type="protein sequence ID" value="OCB91005.1"/>
    <property type="molecule type" value="Genomic_DNA"/>
</dbReference>
<organism evidence="2 3">
    <name type="scientific">Sanghuangporus baumii</name>
    <name type="common">Phellinus baumii</name>
    <dbReference type="NCBI Taxonomy" id="108892"/>
    <lineage>
        <taxon>Eukaryota</taxon>
        <taxon>Fungi</taxon>
        <taxon>Dikarya</taxon>
        <taxon>Basidiomycota</taxon>
        <taxon>Agaricomycotina</taxon>
        <taxon>Agaricomycetes</taxon>
        <taxon>Hymenochaetales</taxon>
        <taxon>Hymenochaetaceae</taxon>
        <taxon>Sanghuangporus</taxon>
    </lineage>
</organism>
<evidence type="ECO:0000313" key="3">
    <source>
        <dbReference type="Proteomes" id="UP000757232"/>
    </source>
</evidence>
<proteinExistence type="predicted"/>
<reference evidence="2" key="1">
    <citation type="submission" date="2016-06" db="EMBL/GenBank/DDBJ databases">
        <title>Draft Genome sequence of the fungus Inonotus baumii.</title>
        <authorList>
            <person name="Zhu H."/>
            <person name="Lin W."/>
        </authorList>
    </citation>
    <scope>NUCLEOTIDE SEQUENCE</scope>
    <source>
        <strain evidence="2">821</strain>
    </source>
</reference>
<dbReference type="AlphaFoldDB" id="A0A9Q5N8U8"/>
<keyword evidence="3" id="KW-1185">Reference proteome</keyword>
<dbReference type="Proteomes" id="UP000757232">
    <property type="component" value="Unassembled WGS sequence"/>
</dbReference>